<sequence length="103" mass="11561">MQRILLHMPLLIGAMLLAAHNARAEQTCIHRDAIIERLARQFGEHPHAVRWADDHTMVELFVAPDTGSWTITSTRPGNLTCLVSAGQAFEYKHEKFSVLSSLL</sequence>
<dbReference type="EMBL" id="PVTP01000002">
    <property type="protein sequence ID" value="PRY79377.1"/>
    <property type="molecule type" value="Genomic_DNA"/>
</dbReference>
<dbReference type="Proteomes" id="UP000238007">
    <property type="component" value="Unassembled WGS sequence"/>
</dbReference>
<reference evidence="2 3" key="1">
    <citation type="submission" date="2018-03" db="EMBL/GenBank/DDBJ databases">
        <title>Genomic Encyclopedia of Archaeal and Bacterial Type Strains, Phase II (KMG-II): from individual species to whole genera.</title>
        <authorList>
            <person name="Goeker M."/>
        </authorList>
    </citation>
    <scope>NUCLEOTIDE SEQUENCE [LARGE SCALE GENOMIC DNA]</scope>
    <source>
        <strain evidence="2 3">DSM 101533</strain>
    </source>
</reference>
<protein>
    <recommendedName>
        <fullName evidence="4">YpeB-like protein with protease inhibitory function</fullName>
    </recommendedName>
</protein>
<accession>A0A2T0W2Z8</accession>
<keyword evidence="1" id="KW-0732">Signal</keyword>
<name>A0A2T0W2Z8_9RHOB</name>
<evidence type="ECO:0000313" key="3">
    <source>
        <dbReference type="Proteomes" id="UP000238007"/>
    </source>
</evidence>
<proteinExistence type="predicted"/>
<dbReference type="AlphaFoldDB" id="A0A2T0W2Z8"/>
<feature type="chain" id="PRO_5015451250" description="YpeB-like protein with protease inhibitory function" evidence="1">
    <location>
        <begin position="25"/>
        <end position="103"/>
    </location>
</feature>
<evidence type="ECO:0008006" key="4">
    <source>
        <dbReference type="Google" id="ProtNLM"/>
    </source>
</evidence>
<organism evidence="2 3">
    <name type="scientific">Yoonia maritima</name>
    <dbReference type="NCBI Taxonomy" id="1435347"/>
    <lineage>
        <taxon>Bacteria</taxon>
        <taxon>Pseudomonadati</taxon>
        <taxon>Pseudomonadota</taxon>
        <taxon>Alphaproteobacteria</taxon>
        <taxon>Rhodobacterales</taxon>
        <taxon>Paracoccaceae</taxon>
        <taxon>Yoonia</taxon>
    </lineage>
</organism>
<feature type="signal peptide" evidence="1">
    <location>
        <begin position="1"/>
        <end position="24"/>
    </location>
</feature>
<comment type="caution">
    <text evidence="2">The sequence shown here is derived from an EMBL/GenBank/DDBJ whole genome shotgun (WGS) entry which is preliminary data.</text>
</comment>
<gene>
    <name evidence="2" type="ORF">CLV80_10220</name>
</gene>
<keyword evidence="3" id="KW-1185">Reference proteome</keyword>
<evidence type="ECO:0000256" key="1">
    <source>
        <dbReference type="SAM" id="SignalP"/>
    </source>
</evidence>
<dbReference type="OrthoDB" id="9810895at2"/>
<evidence type="ECO:0000313" key="2">
    <source>
        <dbReference type="EMBL" id="PRY79377.1"/>
    </source>
</evidence>
<dbReference type="RefSeq" id="WP_106354504.1">
    <property type="nucleotide sequence ID" value="NZ_PVTP01000002.1"/>
</dbReference>